<dbReference type="GO" id="GO:0005886">
    <property type="term" value="C:plasma membrane"/>
    <property type="evidence" value="ECO:0007669"/>
    <property type="project" value="UniProtKB-SubCell"/>
</dbReference>
<feature type="domain" description="ABC transmembrane type-1" evidence="7">
    <location>
        <begin position="20"/>
        <end position="199"/>
    </location>
</feature>
<evidence type="ECO:0000256" key="6">
    <source>
        <dbReference type="RuleBase" id="RU363032"/>
    </source>
</evidence>
<keyword evidence="9" id="KW-1185">Reference proteome</keyword>
<protein>
    <submittedName>
        <fullName evidence="8">Choline ABC transporter permease</fullName>
    </submittedName>
</protein>
<evidence type="ECO:0000256" key="5">
    <source>
        <dbReference type="ARBA" id="ARBA00023136"/>
    </source>
</evidence>
<dbReference type="PROSITE" id="PS50928">
    <property type="entry name" value="ABC_TM1"/>
    <property type="match status" value="1"/>
</dbReference>
<keyword evidence="2 6" id="KW-0813">Transport</keyword>
<dbReference type="InterPro" id="IPR051204">
    <property type="entry name" value="ABC_transp_perm/SBD"/>
</dbReference>
<evidence type="ECO:0000256" key="3">
    <source>
        <dbReference type="ARBA" id="ARBA00022692"/>
    </source>
</evidence>
<dbReference type="GO" id="GO:0055085">
    <property type="term" value="P:transmembrane transport"/>
    <property type="evidence" value="ECO:0007669"/>
    <property type="project" value="InterPro"/>
</dbReference>
<gene>
    <name evidence="8" type="ORF">GCM10011611_56160</name>
</gene>
<evidence type="ECO:0000256" key="2">
    <source>
        <dbReference type="ARBA" id="ARBA00022448"/>
    </source>
</evidence>
<comment type="caution">
    <text evidence="8">The sequence shown here is derived from an EMBL/GenBank/DDBJ whole genome shotgun (WGS) entry which is preliminary data.</text>
</comment>
<evidence type="ECO:0000259" key="7">
    <source>
        <dbReference type="PROSITE" id="PS50928"/>
    </source>
</evidence>
<name>A0A8J2Z0K5_9PROT</name>
<keyword evidence="4 6" id="KW-1133">Transmembrane helix</keyword>
<dbReference type="Pfam" id="PF00528">
    <property type="entry name" value="BPD_transp_1"/>
    <property type="match status" value="1"/>
</dbReference>
<dbReference type="CDD" id="cd06261">
    <property type="entry name" value="TM_PBP2"/>
    <property type="match status" value="1"/>
</dbReference>
<proteinExistence type="inferred from homology"/>
<dbReference type="AlphaFoldDB" id="A0A8J2Z0K5"/>
<dbReference type="Proteomes" id="UP000646365">
    <property type="component" value="Unassembled WGS sequence"/>
</dbReference>
<evidence type="ECO:0000256" key="4">
    <source>
        <dbReference type="ARBA" id="ARBA00022989"/>
    </source>
</evidence>
<keyword evidence="3 6" id="KW-0812">Transmembrane</keyword>
<dbReference type="InterPro" id="IPR000515">
    <property type="entry name" value="MetI-like"/>
</dbReference>
<dbReference type="PANTHER" id="PTHR30177:SF4">
    <property type="entry name" value="OSMOPROTECTANT IMPORT PERMEASE PROTEIN OSMW"/>
    <property type="match status" value="1"/>
</dbReference>
<sequence length="216" mass="21907">MLFDALSWLAGHGPVVRTALGQHLLMSSVSLALALAIGIPLAIAILPSRTMAAVAINGVNALRTIPSIAILAAALPILGIGLMPSIVALVVLALPPILLNTYVGLKEVDAELVDAALGMGMTRGQTLRQVQIPLAAPAIFAGIRTATIQVISGATLASFIGGGGLGDFVTAGIAIMDMPRLIAGALPIAVLALGLETGLGFLERRLFGKGNEGNAR</sequence>
<comment type="similarity">
    <text evidence="6">Belongs to the binding-protein-dependent transport system permease family.</text>
</comment>
<reference evidence="8" key="2">
    <citation type="submission" date="2020-09" db="EMBL/GenBank/DDBJ databases">
        <authorList>
            <person name="Sun Q."/>
            <person name="Zhou Y."/>
        </authorList>
    </citation>
    <scope>NUCLEOTIDE SEQUENCE</scope>
    <source>
        <strain evidence="8">CGMCC 1.15725</strain>
    </source>
</reference>
<feature type="transmembrane region" description="Helical" evidence="6">
    <location>
        <begin position="68"/>
        <end position="94"/>
    </location>
</feature>
<dbReference type="RefSeq" id="WP_189051502.1">
    <property type="nucleotide sequence ID" value="NZ_BMJQ01000019.1"/>
</dbReference>
<dbReference type="Gene3D" id="1.10.3720.10">
    <property type="entry name" value="MetI-like"/>
    <property type="match status" value="1"/>
</dbReference>
<dbReference type="FunFam" id="1.10.3720.10:FF:000001">
    <property type="entry name" value="Glycine betaine ABC transporter, permease"/>
    <property type="match status" value="1"/>
</dbReference>
<dbReference type="InterPro" id="IPR035906">
    <property type="entry name" value="MetI-like_sf"/>
</dbReference>
<dbReference type="PANTHER" id="PTHR30177">
    <property type="entry name" value="GLYCINE BETAINE/L-PROLINE TRANSPORT SYSTEM PERMEASE PROTEIN PROW"/>
    <property type="match status" value="1"/>
</dbReference>
<organism evidence="8 9">
    <name type="scientific">Aliidongia dinghuensis</name>
    <dbReference type="NCBI Taxonomy" id="1867774"/>
    <lineage>
        <taxon>Bacteria</taxon>
        <taxon>Pseudomonadati</taxon>
        <taxon>Pseudomonadota</taxon>
        <taxon>Alphaproteobacteria</taxon>
        <taxon>Rhodospirillales</taxon>
        <taxon>Dongiaceae</taxon>
        <taxon>Aliidongia</taxon>
    </lineage>
</organism>
<evidence type="ECO:0000313" key="8">
    <source>
        <dbReference type="EMBL" id="GGF42492.1"/>
    </source>
</evidence>
<dbReference type="EMBL" id="BMJQ01000019">
    <property type="protein sequence ID" value="GGF42492.1"/>
    <property type="molecule type" value="Genomic_DNA"/>
</dbReference>
<keyword evidence="5 6" id="KW-0472">Membrane</keyword>
<feature type="transmembrane region" description="Helical" evidence="6">
    <location>
        <begin position="24"/>
        <end position="47"/>
    </location>
</feature>
<feature type="transmembrane region" description="Helical" evidence="6">
    <location>
        <begin position="181"/>
        <end position="202"/>
    </location>
</feature>
<comment type="subcellular location">
    <subcellularLocation>
        <location evidence="1 6">Cell membrane</location>
        <topology evidence="1 6">Multi-pass membrane protein</topology>
    </subcellularLocation>
</comment>
<evidence type="ECO:0000256" key="1">
    <source>
        <dbReference type="ARBA" id="ARBA00004651"/>
    </source>
</evidence>
<dbReference type="GO" id="GO:0031460">
    <property type="term" value="P:glycine betaine transport"/>
    <property type="evidence" value="ECO:0007669"/>
    <property type="project" value="TreeGrafter"/>
</dbReference>
<accession>A0A8J2Z0K5</accession>
<evidence type="ECO:0000313" key="9">
    <source>
        <dbReference type="Proteomes" id="UP000646365"/>
    </source>
</evidence>
<dbReference type="SUPFAM" id="SSF161098">
    <property type="entry name" value="MetI-like"/>
    <property type="match status" value="1"/>
</dbReference>
<reference evidence="8" key="1">
    <citation type="journal article" date="2014" name="Int. J. Syst. Evol. Microbiol.">
        <title>Complete genome sequence of Corynebacterium casei LMG S-19264T (=DSM 44701T), isolated from a smear-ripened cheese.</title>
        <authorList>
            <consortium name="US DOE Joint Genome Institute (JGI-PGF)"/>
            <person name="Walter F."/>
            <person name="Albersmeier A."/>
            <person name="Kalinowski J."/>
            <person name="Ruckert C."/>
        </authorList>
    </citation>
    <scope>NUCLEOTIDE SEQUENCE</scope>
    <source>
        <strain evidence="8">CGMCC 1.15725</strain>
    </source>
</reference>